<dbReference type="GO" id="GO:0010181">
    <property type="term" value="F:FMN binding"/>
    <property type="evidence" value="ECO:0007669"/>
    <property type="project" value="InterPro"/>
</dbReference>
<feature type="region of interest" description="Disordered" evidence="1">
    <location>
        <begin position="128"/>
        <end position="165"/>
    </location>
</feature>
<feature type="domain" description="Pyridoxamine 5'-phosphate oxidase Alr4036 family FMN-binding" evidence="2">
    <location>
        <begin position="6"/>
        <end position="101"/>
    </location>
</feature>
<evidence type="ECO:0000259" key="2">
    <source>
        <dbReference type="Pfam" id="PF12766"/>
    </source>
</evidence>
<dbReference type="Gene3D" id="2.30.110.10">
    <property type="entry name" value="Electron Transport, Fmn-binding Protein, Chain A"/>
    <property type="match status" value="1"/>
</dbReference>
<dbReference type="PANTHER" id="PTHR28243">
    <property type="entry name" value="AGL049CP"/>
    <property type="match status" value="1"/>
</dbReference>
<evidence type="ECO:0000313" key="3">
    <source>
        <dbReference type="EMBL" id="CED85164.1"/>
    </source>
</evidence>
<dbReference type="SUPFAM" id="SSF50475">
    <property type="entry name" value="FMN-binding split barrel"/>
    <property type="match status" value="1"/>
</dbReference>
<evidence type="ECO:0000256" key="1">
    <source>
        <dbReference type="SAM" id="MobiDB-lite"/>
    </source>
</evidence>
<feature type="compositionally biased region" description="Basic and acidic residues" evidence="1">
    <location>
        <begin position="142"/>
        <end position="151"/>
    </location>
</feature>
<proteinExistence type="predicted"/>
<sequence length="218" mass="24655">MPSNVTWAKILQESIDKYPKEKTASIASVASLNPLKLNNRCVIPRKIYYPKTSSQPVLISTTDARASKTSHFLNVSPATSLVWWFPTPNTQFRLNGTCRIVQAGEKDSEWEDVRVGLWKEMSPFMRGTFGRKPEGGPGSHMDSYEQGKDWPTKLGAEPEEEDNSKERDLIAYARDNFALLVIEPTLVDFAELGVIPNQRTVYTLNEKSDEWDSEIQCP</sequence>
<organism evidence="3">
    <name type="scientific">Phaffia rhodozyma</name>
    <name type="common">Yeast</name>
    <name type="synonym">Xanthophyllomyces dendrorhous</name>
    <dbReference type="NCBI Taxonomy" id="264483"/>
    <lineage>
        <taxon>Eukaryota</taxon>
        <taxon>Fungi</taxon>
        <taxon>Dikarya</taxon>
        <taxon>Basidiomycota</taxon>
        <taxon>Agaricomycotina</taxon>
        <taxon>Tremellomycetes</taxon>
        <taxon>Cystofilobasidiales</taxon>
        <taxon>Mrakiaceae</taxon>
        <taxon>Phaffia</taxon>
    </lineage>
</organism>
<accession>A0A0F7SWM1</accession>
<reference evidence="3" key="1">
    <citation type="submission" date="2014-08" db="EMBL/GenBank/DDBJ databases">
        <authorList>
            <person name="Sharma Rahul"/>
            <person name="Thines Marco"/>
        </authorList>
    </citation>
    <scope>NUCLEOTIDE SEQUENCE</scope>
</reference>
<dbReference type="InterPro" id="IPR012349">
    <property type="entry name" value="Split_barrel_FMN-bd"/>
</dbReference>
<dbReference type="EMBL" id="LN483332">
    <property type="protein sequence ID" value="CED85164.1"/>
    <property type="molecule type" value="Genomic_DNA"/>
</dbReference>
<dbReference type="InterPro" id="IPR024624">
    <property type="entry name" value="Pyridox_Oxase_Alr4036_FMN-bd"/>
</dbReference>
<dbReference type="AlphaFoldDB" id="A0A0F7SWM1"/>
<name>A0A0F7SWM1_PHARH</name>
<protein>
    <submittedName>
        <fullName evidence="3">Pyridoxamine 5'-phosphate oxidase, Alr4036 family, FMN-binding domain</fullName>
    </submittedName>
</protein>
<dbReference type="PANTHER" id="PTHR28243:SF1">
    <property type="entry name" value="PYRIDOXAMINE 5'-PHOSPHATE OXIDASE ALR4036 FAMILY FMN-BINDING DOMAIN-CONTAINING PROTEIN"/>
    <property type="match status" value="1"/>
</dbReference>
<dbReference type="Pfam" id="PF12766">
    <property type="entry name" value="Pyridox_oxase_2"/>
    <property type="match status" value="1"/>
</dbReference>